<dbReference type="InterPro" id="IPR001296">
    <property type="entry name" value="Glyco_trans_1"/>
</dbReference>
<evidence type="ECO:0000259" key="1">
    <source>
        <dbReference type="Pfam" id="PF00534"/>
    </source>
</evidence>
<comment type="caution">
    <text evidence="2">The sequence shown here is derived from an EMBL/GenBank/DDBJ whole genome shotgun (WGS) entry which is preliminary data.</text>
</comment>
<dbReference type="Proteomes" id="UP000477386">
    <property type="component" value="Unassembled WGS sequence"/>
</dbReference>
<dbReference type="Pfam" id="PF00534">
    <property type="entry name" value="Glycos_transf_1"/>
    <property type="match status" value="1"/>
</dbReference>
<dbReference type="Gene3D" id="3.40.50.2000">
    <property type="entry name" value="Glycogen Phosphorylase B"/>
    <property type="match status" value="1"/>
</dbReference>
<dbReference type="PANTHER" id="PTHR45947">
    <property type="entry name" value="SULFOQUINOVOSYL TRANSFERASE SQD2"/>
    <property type="match status" value="1"/>
</dbReference>
<organism evidence="2 3">
    <name type="scientific">Spirosoma agri</name>
    <dbReference type="NCBI Taxonomy" id="1987381"/>
    <lineage>
        <taxon>Bacteria</taxon>
        <taxon>Pseudomonadati</taxon>
        <taxon>Bacteroidota</taxon>
        <taxon>Cytophagia</taxon>
        <taxon>Cytophagales</taxon>
        <taxon>Cytophagaceae</taxon>
        <taxon>Spirosoma</taxon>
    </lineage>
</organism>
<evidence type="ECO:0000313" key="2">
    <source>
        <dbReference type="EMBL" id="NEU67446.1"/>
    </source>
</evidence>
<dbReference type="GO" id="GO:0016757">
    <property type="term" value="F:glycosyltransferase activity"/>
    <property type="evidence" value="ECO:0007669"/>
    <property type="project" value="InterPro"/>
</dbReference>
<gene>
    <name evidence="2" type="ORF">GK091_11185</name>
</gene>
<dbReference type="PANTHER" id="PTHR45947:SF3">
    <property type="entry name" value="SULFOQUINOVOSYL TRANSFERASE SQD2"/>
    <property type="match status" value="1"/>
</dbReference>
<sequence>MRILHIIGSMDPSTGGPCQGIRNSAPALEEFSVYREVVCFDTPDAAYLGSDIFPIHALGVKKNAWYYSPKFVPWLQDNLHRFDAVITNGLWLYHSQATRKVIQRHRKSRTAGNELRWFVMPHGMLDPYFQLTRERKLKAVRNWIYWKLMEHKVVNQADGILFTTEIELILARKTFSHYHPQRETNVGYGIETPPAYSTDMRSVFLEKCSALGEQPYLLFLSRINYKKGVDLLIKAYNTILSESPDQTKIPKLVIAGPGLDTSYGQEMKRLIANTPTLSASIFFPGMLTGNAKWGALYGCDAFLLPSHQENFGIAVAEALACGKPVLISNQVNIWQTLENDGSGLVADDTLAGTEQLLRQWLAFTPTNKKAMGDKARGTFEHHFGIEQAALRFKEAISLRAI</sequence>
<dbReference type="InterPro" id="IPR050194">
    <property type="entry name" value="Glycosyltransferase_grp1"/>
</dbReference>
<evidence type="ECO:0000313" key="3">
    <source>
        <dbReference type="Proteomes" id="UP000477386"/>
    </source>
</evidence>
<keyword evidence="2" id="KW-0808">Transferase</keyword>
<proteinExistence type="predicted"/>
<dbReference type="AlphaFoldDB" id="A0A6M0IGP3"/>
<keyword evidence="3" id="KW-1185">Reference proteome</keyword>
<name>A0A6M0IGP3_9BACT</name>
<dbReference type="EMBL" id="JAAGNZ010000001">
    <property type="protein sequence ID" value="NEU67446.1"/>
    <property type="molecule type" value="Genomic_DNA"/>
</dbReference>
<feature type="domain" description="Glycosyl transferase family 1" evidence="1">
    <location>
        <begin position="212"/>
        <end position="349"/>
    </location>
</feature>
<dbReference type="SUPFAM" id="SSF53756">
    <property type="entry name" value="UDP-Glycosyltransferase/glycogen phosphorylase"/>
    <property type="match status" value="1"/>
</dbReference>
<accession>A0A6M0IGP3</accession>
<reference evidence="2 3" key="1">
    <citation type="submission" date="2020-02" db="EMBL/GenBank/DDBJ databases">
        <title>Draft genome sequence of two Spirosoma agri KCTC 52727 and Spirosoma terrae KCTC 52035.</title>
        <authorList>
            <person name="Rojas J."/>
            <person name="Ambika Manirajan B."/>
            <person name="Ratering S."/>
            <person name="Suarez C."/>
            <person name="Schnell S."/>
        </authorList>
    </citation>
    <scope>NUCLEOTIDE SEQUENCE [LARGE SCALE GENOMIC DNA]</scope>
    <source>
        <strain evidence="2 3">KCTC 52727</strain>
    </source>
</reference>
<protein>
    <submittedName>
        <fullName evidence="2">Glycosyltransferase</fullName>
    </submittedName>
</protein>